<feature type="transmembrane region" description="Helical" evidence="1">
    <location>
        <begin position="154"/>
        <end position="173"/>
    </location>
</feature>
<feature type="transmembrane region" description="Helical" evidence="1">
    <location>
        <begin position="103"/>
        <end position="123"/>
    </location>
</feature>
<dbReference type="AlphaFoldDB" id="A0A160F310"/>
<reference evidence="2 3" key="1">
    <citation type="journal article" date="2006" name="Syst. Appl. Microbiol.">
        <title>Anoxybacillus amylolyticus sp. nov., a thermophilic amylase producing bacterium isolated from Mount Rittmann (Antarctica).</title>
        <authorList>
            <person name="Poli A."/>
            <person name="Esposito E."/>
            <person name="Lama L."/>
            <person name="Orlando P."/>
            <person name="Nicolaus G."/>
            <person name="de Appolonia F."/>
            <person name="Gambacorta A."/>
            <person name="Nicolaus B."/>
        </authorList>
    </citation>
    <scope>NUCLEOTIDE SEQUENCE [LARGE SCALE GENOMIC DNA]</scope>
    <source>
        <strain evidence="2 3">DSM 15939</strain>
    </source>
</reference>
<keyword evidence="1" id="KW-1133">Transmembrane helix</keyword>
<dbReference type="EMBL" id="CP015438">
    <property type="protein sequence ID" value="ANB60172.1"/>
    <property type="molecule type" value="Genomic_DNA"/>
</dbReference>
<proteinExistence type="predicted"/>
<keyword evidence="1" id="KW-0472">Membrane</keyword>
<keyword evidence="1" id="KW-0812">Transmembrane</keyword>
<dbReference type="OrthoDB" id="2380880at2"/>
<dbReference type="Proteomes" id="UP000076865">
    <property type="component" value="Chromosome"/>
</dbReference>
<feature type="transmembrane region" description="Helical" evidence="1">
    <location>
        <begin position="129"/>
        <end position="147"/>
    </location>
</feature>
<feature type="transmembrane region" description="Helical" evidence="1">
    <location>
        <begin position="50"/>
        <end position="71"/>
    </location>
</feature>
<dbReference type="PATRIC" id="fig|294699.3.peg.2757"/>
<accession>A0A160F310</accession>
<name>A0A160F310_9BACL</name>
<protein>
    <submittedName>
        <fullName evidence="2">Putative membrane protein</fullName>
    </submittedName>
</protein>
<evidence type="ECO:0000256" key="1">
    <source>
        <dbReference type="SAM" id="Phobius"/>
    </source>
</evidence>
<feature type="transmembrane region" description="Helical" evidence="1">
    <location>
        <begin position="77"/>
        <end position="96"/>
    </location>
</feature>
<organism evidence="2 3">
    <name type="scientific">Anoxybacteroides amylolyticum</name>
    <dbReference type="NCBI Taxonomy" id="294699"/>
    <lineage>
        <taxon>Bacteria</taxon>
        <taxon>Bacillati</taxon>
        <taxon>Bacillota</taxon>
        <taxon>Bacilli</taxon>
        <taxon>Bacillales</taxon>
        <taxon>Anoxybacillaceae</taxon>
        <taxon>Anoxybacteroides</taxon>
    </lineage>
</organism>
<keyword evidence="3" id="KW-1185">Reference proteome</keyword>
<evidence type="ECO:0000313" key="2">
    <source>
        <dbReference type="EMBL" id="ANB60172.1"/>
    </source>
</evidence>
<gene>
    <name evidence="2" type="ORF">GFC30_2676</name>
</gene>
<dbReference type="RefSeq" id="WP_066326235.1">
    <property type="nucleotide sequence ID" value="NZ_CP015438.1"/>
</dbReference>
<sequence>MNEKRREIIVHEIEYWKRSRLLPEHYCNYLLALYTEGEVAPSAAPSRKRWATVLFMLFICLLLPAGVLVIYFTELSFVLQMLLLTFFVGICLIGIWRWRKEALVHLPLISGAFLLFLATVRISDYYFPGSKIVLSFVVFLNCFLWIVVGMRFRFLYLTISGVLGLLLFMGSFFF</sequence>
<evidence type="ECO:0000313" key="3">
    <source>
        <dbReference type="Proteomes" id="UP000076865"/>
    </source>
</evidence>
<dbReference type="KEGG" id="aamy:GFC30_2676"/>